<dbReference type="GO" id="GO:0003676">
    <property type="term" value="F:nucleic acid binding"/>
    <property type="evidence" value="ECO:0007669"/>
    <property type="project" value="InterPro"/>
</dbReference>
<dbReference type="Pfam" id="PF01844">
    <property type="entry name" value="HNH"/>
    <property type="match status" value="1"/>
</dbReference>
<protein>
    <submittedName>
        <fullName evidence="4">HNH endonuclease</fullName>
    </submittedName>
</protein>
<dbReference type="GO" id="GO:0005829">
    <property type="term" value="C:cytosol"/>
    <property type="evidence" value="ECO:0007669"/>
    <property type="project" value="TreeGrafter"/>
</dbReference>
<evidence type="ECO:0000259" key="3">
    <source>
        <dbReference type="Pfam" id="PF01844"/>
    </source>
</evidence>
<reference evidence="4 5" key="1">
    <citation type="submission" date="2018-11" db="EMBL/GenBank/DDBJ databases">
        <title>Genome sequences of Natronomonas sp. CBA1133.</title>
        <authorList>
            <person name="Roh S.W."/>
            <person name="Cha I.-T."/>
        </authorList>
    </citation>
    <scope>NUCLEOTIDE SEQUENCE [LARGE SCALE GENOMIC DNA]</scope>
    <source>
        <strain evidence="4 5">CBA1133</strain>
    </source>
</reference>
<sequence>MADCPTCGASRDSWQKLRLHHIDAHDCSLPNRECDRCGERFFCEHQRKYCSEECRYAEPTRDLSGENNPNYSDAKEQTTCERCGASFEYYPSAKQGRFCGDCVATNEWQEPPELTGESNPNYTGGTATIACDECGEPFERYPAQVNETVNLCGEACRADWLSTAFTGEGHPNWRGGPTGPYGPGWREVRKLALERDDYACVLCGTDAEKLGQNPDVHHIIPVRAFLDEARLTVADAHTLDNLCSLCVDCHRLVEHGGVETGILRAAI</sequence>
<dbReference type="EMBL" id="RJJC01000001">
    <property type="protein sequence ID" value="RNJ27347.1"/>
    <property type="molecule type" value="Genomic_DNA"/>
</dbReference>
<dbReference type="Gene3D" id="1.10.30.50">
    <property type="match status" value="1"/>
</dbReference>
<feature type="domain" description="HNH" evidence="3">
    <location>
        <begin position="200"/>
        <end position="252"/>
    </location>
</feature>
<proteinExistence type="predicted"/>
<evidence type="ECO:0000313" key="5">
    <source>
        <dbReference type="Proteomes" id="UP000270581"/>
    </source>
</evidence>
<dbReference type="GO" id="GO:0016787">
    <property type="term" value="F:hydrolase activity"/>
    <property type="evidence" value="ECO:0007669"/>
    <property type="project" value="UniProtKB-KW"/>
</dbReference>
<dbReference type="Proteomes" id="UP000270581">
    <property type="component" value="Unassembled WGS sequence"/>
</dbReference>
<evidence type="ECO:0000256" key="1">
    <source>
        <dbReference type="ARBA" id="ARBA00022722"/>
    </source>
</evidence>
<dbReference type="GO" id="GO:0008270">
    <property type="term" value="F:zinc ion binding"/>
    <property type="evidence" value="ECO:0007669"/>
    <property type="project" value="InterPro"/>
</dbReference>
<dbReference type="InterPro" id="IPR002711">
    <property type="entry name" value="HNH"/>
</dbReference>
<dbReference type="AlphaFoldDB" id="A0AAJ4RAS6"/>
<dbReference type="PANTHER" id="PTHR41286">
    <property type="entry name" value="HNH NUCLEASE YAJD-RELATED"/>
    <property type="match status" value="1"/>
</dbReference>
<evidence type="ECO:0000256" key="2">
    <source>
        <dbReference type="ARBA" id="ARBA00022801"/>
    </source>
</evidence>
<organism evidence="4 5">
    <name type="scientific">Halosegnis longus</name>
    <dbReference type="NCBI Taxonomy" id="2216012"/>
    <lineage>
        <taxon>Archaea</taxon>
        <taxon>Methanobacteriati</taxon>
        <taxon>Methanobacteriota</taxon>
        <taxon>Stenosarchaea group</taxon>
        <taxon>Halobacteria</taxon>
        <taxon>Halobacteriales</taxon>
        <taxon>Natronomonadaceae</taxon>
        <taxon>Halosegnis</taxon>
    </lineage>
</organism>
<dbReference type="RefSeq" id="WP_123124530.1">
    <property type="nucleotide sequence ID" value="NZ_QKNW01000001.1"/>
</dbReference>
<keyword evidence="2" id="KW-0378">Hydrolase</keyword>
<name>A0AAJ4RAS6_9EURY</name>
<keyword evidence="1" id="KW-0540">Nuclease</keyword>
<gene>
    <name evidence="4" type="ORF">Nmn1133_12080</name>
</gene>
<keyword evidence="4" id="KW-0255">Endonuclease</keyword>
<dbReference type="GO" id="GO:0004519">
    <property type="term" value="F:endonuclease activity"/>
    <property type="evidence" value="ECO:0007669"/>
    <property type="project" value="UniProtKB-KW"/>
</dbReference>
<accession>A0AAJ4RAS6</accession>
<comment type="caution">
    <text evidence="4">The sequence shown here is derived from an EMBL/GenBank/DDBJ whole genome shotgun (WGS) entry which is preliminary data.</text>
</comment>
<keyword evidence="5" id="KW-1185">Reference proteome</keyword>
<evidence type="ECO:0000313" key="4">
    <source>
        <dbReference type="EMBL" id="RNJ27347.1"/>
    </source>
</evidence>
<dbReference type="InterPro" id="IPR003615">
    <property type="entry name" value="HNH_nuc"/>
</dbReference>
<dbReference type="PANTHER" id="PTHR41286:SF1">
    <property type="entry name" value="HNH NUCLEASE YAJD-RELATED"/>
    <property type="match status" value="1"/>
</dbReference>
<dbReference type="CDD" id="cd00085">
    <property type="entry name" value="HNHc"/>
    <property type="match status" value="1"/>
</dbReference>